<dbReference type="STRING" id="241244.ATY39_05740"/>
<dbReference type="GO" id="GO:0140359">
    <property type="term" value="F:ABC-type transporter activity"/>
    <property type="evidence" value="ECO:0007669"/>
    <property type="project" value="InterPro"/>
</dbReference>
<evidence type="ECO:0008006" key="4">
    <source>
        <dbReference type="Google" id="ProtNLM"/>
    </source>
</evidence>
<feature type="transmembrane region" description="Helical" evidence="1">
    <location>
        <begin position="211"/>
        <end position="232"/>
    </location>
</feature>
<accession>A0A143HB98</accession>
<feature type="transmembrane region" description="Helical" evidence="1">
    <location>
        <begin position="155"/>
        <end position="181"/>
    </location>
</feature>
<keyword evidence="1" id="KW-1133">Transmembrane helix</keyword>
<feature type="transmembrane region" description="Helical" evidence="1">
    <location>
        <begin position="244"/>
        <end position="268"/>
    </location>
</feature>
<dbReference type="PANTHER" id="PTHR37305">
    <property type="entry name" value="INTEGRAL MEMBRANE PROTEIN-RELATED"/>
    <property type="match status" value="1"/>
</dbReference>
<dbReference type="Pfam" id="PF12679">
    <property type="entry name" value="ABC2_membrane_2"/>
    <property type="match status" value="1"/>
</dbReference>
<feature type="transmembrane region" description="Helical" evidence="1">
    <location>
        <begin position="288"/>
        <end position="310"/>
    </location>
</feature>
<reference evidence="2 3" key="1">
    <citation type="journal article" date="2016" name="Genome Announc.">
        <title>Whole-Genome Sequence of Rummeliibacillus stabekisii Strain PP9 Isolated from Antarctic Soil.</title>
        <authorList>
            <person name="da Mota F.F."/>
            <person name="Vollu R.E."/>
            <person name="Jurelevicius D."/>
            <person name="Seldin L."/>
        </authorList>
    </citation>
    <scope>NUCLEOTIDE SEQUENCE [LARGE SCALE GENOMIC DNA]</scope>
    <source>
        <strain evidence="2 3">PP9</strain>
    </source>
</reference>
<protein>
    <recommendedName>
        <fullName evidence="4">ABC transporter permease</fullName>
    </recommendedName>
</protein>
<name>A0A143HB98_9BACL</name>
<evidence type="ECO:0000313" key="2">
    <source>
        <dbReference type="EMBL" id="AMW99003.1"/>
    </source>
</evidence>
<organism evidence="2 3">
    <name type="scientific">Rummeliibacillus stabekisii</name>
    <dbReference type="NCBI Taxonomy" id="241244"/>
    <lineage>
        <taxon>Bacteria</taxon>
        <taxon>Bacillati</taxon>
        <taxon>Bacillota</taxon>
        <taxon>Bacilli</taxon>
        <taxon>Bacillales</taxon>
        <taxon>Caryophanaceae</taxon>
        <taxon>Rummeliibacillus</taxon>
    </lineage>
</organism>
<dbReference type="RefSeq" id="WP_066787102.1">
    <property type="nucleotide sequence ID" value="NZ_CP014806.1"/>
</dbReference>
<reference evidence="3" key="2">
    <citation type="submission" date="2016-03" db="EMBL/GenBank/DDBJ databases">
        <authorList>
            <person name="Ploux O."/>
        </authorList>
    </citation>
    <scope>NUCLEOTIDE SEQUENCE [LARGE SCALE GENOMIC DNA]</scope>
    <source>
        <strain evidence="3">PP9</strain>
    </source>
</reference>
<keyword evidence="1" id="KW-0812">Transmembrane</keyword>
<dbReference type="KEGG" id="rst:ATY39_05740"/>
<dbReference type="AlphaFoldDB" id="A0A143HB98"/>
<dbReference type="GO" id="GO:0005886">
    <property type="term" value="C:plasma membrane"/>
    <property type="evidence" value="ECO:0007669"/>
    <property type="project" value="UniProtKB-SubCell"/>
</dbReference>
<dbReference type="OrthoDB" id="8613028at2"/>
<keyword evidence="3" id="KW-1185">Reference proteome</keyword>
<keyword evidence="1" id="KW-0472">Membrane</keyword>
<feature type="transmembrane region" description="Helical" evidence="1">
    <location>
        <begin position="20"/>
        <end position="40"/>
    </location>
</feature>
<feature type="transmembrane region" description="Helical" evidence="1">
    <location>
        <begin position="112"/>
        <end position="134"/>
    </location>
</feature>
<evidence type="ECO:0000256" key="1">
    <source>
        <dbReference type="SAM" id="Phobius"/>
    </source>
</evidence>
<dbReference type="EMBL" id="CP014806">
    <property type="protein sequence ID" value="AMW99003.1"/>
    <property type="molecule type" value="Genomic_DNA"/>
</dbReference>
<evidence type="ECO:0000313" key="3">
    <source>
        <dbReference type="Proteomes" id="UP000076021"/>
    </source>
</evidence>
<dbReference type="PANTHER" id="PTHR37305:SF1">
    <property type="entry name" value="MEMBRANE PROTEIN"/>
    <property type="match status" value="1"/>
</dbReference>
<sequence length="317" mass="35548">MLNLIKNEWIKIFKRPGTYVMIGLLVLAVLGTGILTKVYGDSGQSTNPQWKQELQQETKEYKKEIKELPKSANTYKQNLERNIAINQYRLDHNLPPEQEETGWSFIYDSASFISFAGLFTIIVAAGIVASEFGWGTIKLLLIRPIKRTKILFSKYLTVILFDVFLLAILFITAAILGFALFGTGDGNNAHLAYANGTVVEQNMLLYLIKRYLLASIDVIMITTMAFMISAVFRNSSLATGLSIFLLFMGSSVTAIIASQYNWAKYILFANTDLSQYFDGIPMVDGMTLGFSITMLLIYFIVFMLLAFGVFTKRDVAA</sequence>
<gene>
    <name evidence="2" type="ORF">ATY39_05740</name>
</gene>
<proteinExistence type="predicted"/>
<dbReference type="Proteomes" id="UP000076021">
    <property type="component" value="Chromosome"/>
</dbReference>